<dbReference type="InterPro" id="IPR032216">
    <property type="entry name" value="DUF5035"/>
</dbReference>
<comment type="caution">
    <text evidence="1">The sequence shown here is derived from an EMBL/GenBank/DDBJ whole genome shotgun (WGS) entry which is preliminary data.</text>
</comment>
<dbReference type="Pfam" id="PF16438">
    <property type="entry name" value="DUF5035"/>
    <property type="match status" value="1"/>
</dbReference>
<organism evidence="1">
    <name type="scientific">termite gut metagenome</name>
    <dbReference type="NCBI Taxonomy" id="433724"/>
    <lineage>
        <taxon>unclassified sequences</taxon>
        <taxon>metagenomes</taxon>
        <taxon>organismal metagenomes</taxon>
    </lineage>
</organism>
<name>A0A5J4SA19_9ZZZZ</name>
<gene>
    <name evidence="1" type="ORF">EZS27_009950</name>
</gene>
<proteinExistence type="predicted"/>
<reference evidence="1" key="1">
    <citation type="submission" date="2019-03" db="EMBL/GenBank/DDBJ databases">
        <title>Single cell metagenomics reveals metabolic interactions within the superorganism composed of flagellate Streblomastix strix and complex community of Bacteroidetes bacteria on its surface.</title>
        <authorList>
            <person name="Treitli S.C."/>
            <person name="Kolisko M."/>
            <person name="Husnik F."/>
            <person name="Keeling P."/>
            <person name="Hampl V."/>
        </authorList>
    </citation>
    <scope>NUCLEOTIDE SEQUENCE</scope>
    <source>
        <strain evidence="1">STM</strain>
    </source>
</reference>
<dbReference type="PROSITE" id="PS51257">
    <property type="entry name" value="PROKAR_LIPOPROTEIN"/>
    <property type="match status" value="1"/>
</dbReference>
<evidence type="ECO:0000313" key="1">
    <source>
        <dbReference type="EMBL" id="KAA6342295.1"/>
    </source>
</evidence>
<dbReference type="EMBL" id="SNRY01000335">
    <property type="protein sequence ID" value="KAA6342295.1"/>
    <property type="molecule type" value="Genomic_DNA"/>
</dbReference>
<dbReference type="AlphaFoldDB" id="A0A5J4SA19"/>
<sequence>MKTLSIFLLLWTFLFAGCNTSNDDIPVIEVVKLCVNDDDTNYYNKLDELPALTIGDELTIELNLRGSKLDLSHFAVQEGKEEILQNNEPDKKLFSFVLDFNENEISNTISSPEEGTLAFKDGVHRASLRVTATVMNIAEGTVSILFYLSSKGHTEANKMEINLTLANNAVPTTKLTELYLI</sequence>
<accession>A0A5J4SA19</accession>
<protein>
    <submittedName>
        <fullName evidence="1">Uncharacterized protein</fullName>
    </submittedName>
</protein>